<feature type="domain" description="Alpha-D-phosphohexomutase alpha/beta/alpha" evidence="14">
    <location>
        <begin position="261"/>
        <end position="371"/>
    </location>
</feature>
<reference evidence="17 18" key="2">
    <citation type="submission" date="2018-05" db="EMBL/GenBank/DDBJ databases">
        <title>Ignatzschineria dubaiensis sp. nov., isolated from necrotic foot tissues of dromedaries (Camelus dromedarius) and associated maggots in Dubai, United Arab Emirates.</title>
        <authorList>
            <person name="Tsang C.C."/>
            <person name="Tang J.Y.M."/>
            <person name="Fong J.Y.H."/>
            <person name="Kinne J."/>
            <person name="Lee H.H."/>
            <person name="Joseph M."/>
            <person name="Jose S."/>
            <person name="Schuster R.K."/>
            <person name="Tang Y."/>
            <person name="Sivakumar S."/>
            <person name="Chen J.H.K."/>
            <person name="Teng J.L.L."/>
            <person name="Lau S.K.P."/>
            <person name="Wernery U."/>
            <person name="Woo P.C.Y."/>
        </authorList>
    </citation>
    <scope>NUCLEOTIDE SEQUENCE [LARGE SCALE GENOMIC DNA]</scope>
    <source>
        <strain evidence="17">UAE-HKU57</strain>
        <strain evidence="18">UAE-HKU58</strain>
    </source>
</reference>
<dbReference type="EMBL" id="QEWV01000003">
    <property type="protein sequence ID" value="PWD92975.1"/>
    <property type="molecule type" value="Genomic_DNA"/>
</dbReference>
<sequence length="456" mass="50515">MIQLPCFKAYDIRGKLGEELDEALAYKIGRAYGDIYQPSKVAVGADIRQTSEALKQAVISGLTDAGVDVYDLGLTGTEEVYFAAFHLDVEGGIEVTASHNPIDYNGMKLVRENARPIGMESGLKEIHDRIIADQFAPIEKKGEVTPYNIVPEYIEHLLTYIDPAKIRPLKLVVNAGNGAAGHVIDALEARFKELNVPIEFIKIHHDPDGTFPNGIPNPLLVENRESTRSAVLAHQADMGIAWDGDFDRCFLFDEKGGFIEGYYIVGLLAQAFLTQQPGAKIVHDPRLIWNTLAVVESLNGEAIQSKSGHAFIKEAMRQENAIYGGEMSAHHYFKDFAFCDSGMIPWLLVVMLLSETKKPLSTLVGEMITQYPCSGEINFKVADTKATIERILTHYQPHNPQIDTTDGISLNFGAWRFNVRASNTEPLLRLNIEADAAKDPRPMEAYIAELTALIEQ</sequence>
<name>A0A2U2AST4_9GAMM</name>
<dbReference type="SUPFAM" id="SSF55957">
    <property type="entry name" value="Phosphoglucomutase, C-terminal domain"/>
    <property type="match status" value="1"/>
</dbReference>
<evidence type="ECO:0000313" key="16">
    <source>
        <dbReference type="EMBL" id="PWD92975.1"/>
    </source>
</evidence>
<evidence type="ECO:0000259" key="11">
    <source>
        <dbReference type="Pfam" id="PF00408"/>
    </source>
</evidence>
<dbReference type="Pfam" id="PF00408">
    <property type="entry name" value="PGM_PMM_IV"/>
    <property type="match status" value="1"/>
</dbReference>
<dbReference type="InterPro" id="IPR005841">
    <property type="entry name" value="Alpha-D-phosphohexomutase_SF"/>
</dbReference>
<keyword evidence="8 10" id="KW-0460">Magnesium</keyword>
<evidence type="ECO:0000313" key="18">
    <source>
        <dbReference type="Proteomes" id="UP000245217"/>
    </source>
</evidence>
<dbReference type="Gene3D" id="3.40.120.10">
    <property type="entry name" value="Alpha-D-Glucose-1,6-Bisphosphate, subunit A, domain 3"/>
    <property type="match status" value="3"/>
</dbReference>
<dbReference type="GO" id="GO:0005975">
    <property type="term" value="P:carbohydrate metabolic process"/>
    <property type="evidence" value="ECO:0007669"/>
    <property type="project" value="InterPro"/>
</dbReference>
<evidence type="ECO:0000259" key="12">
    <source>
        <dbReference type="Pfam" id="PF02878"/>
    </source>
</evidence>
<dbReference type="SUPFAM" id="SSF53738">
    <property type="entry name" value="Phosphoglucomutase, first 3 domains"/>
    <property type="match status" value="3"/>
</dbReference>
<feature type="domain" description="Alpha-D-phosphohexomutase alpha/beta/alpha" evidence="13">
    <location>
        <begin position="152"/>
        <end position="256"/>
    </location>
</feature>
<keyword evidence="6" id="KW-0597">Phosphoprotein</keyword>
<feature type="domain" description="Alpha-D-phosphohexomutase alpha/beta/alpha" evidence="12">
    <location>
        <begin position="7"/>
        <end position="133"/>
    </location>
</feature>
<dbReference type="Pfam" id="PF02880">
    <property type="entry name" value="PGM_PMM_III"/>
    <property type="match status" value="1"/>
</dbReference>
<comment type="pathway">
    <text evidence="3">Nucleotide-sugar biosynthesis; GDP-alpha-D-mannose biosynthesis; alpha-D-mannose 1-phosphate from D-fructose 6-phosphate: step 2/2.</text>
</comment>
<dbReference type="Proteomes" id="UP000245059">
    <property type="component" value="Unassembled WGS sequence"/>
</dbReference>
<dbReference type="Gene3D" id="3.30.310.50">
    <property type="entry name" value="Alpha-D-phosphohexomutase, C-terminal domain"/>
    <property type="match status" value="1"/>
</dbReference>
<dbReference type="GO" id="GO:0000287">
    <property type="term" value="F:magnesium ion binding"/>
    <property type="evidence" value="ECO:0007669"/>
    <property type="project" value="InterPro"/>
</dbReference>
<proteinExistence type="inferred from homology"/>
<evidence type="ECO:0000256" key="4">
    <source>
        <dbReference type="ARBA" id="ARBA00010231"/>
    </source>
</evidence>
<dbReference type="PANTHER" id="PTHR43771:SF1">
    <property type="entry name" value="PHOSPHOMANNOMUTASE"/>
    <property type="match status" value="1"/>
</dbReference>
<evidence type="ECO:0000256" key="2">
    <source>
        <dbReference type="ARBA" id="ARBA00001946"/>
    </source>
</evidence>
<dbReference type="Pfam" id="PF02879">
    <property type="entry name" value="PGM_PMM_II"/>
    <property type="match status" value="1"/>
</dbReference>
<dbReference type="OrthoDB" id="9803322at2"/>
<dbReference type="CDD" id="cd03089">
    <property type="entry name" value="PMM_PGM"/>
    <property type="match status" value="1"/>
</dbReference>
<protein>
    <recommendedName>
        <fullName evidence="5">phosphomannomutase</fullName>
        <ecNumber evidence="5">5.4.2.8</ecNumber>
    </recommendedName>
</protein>
<dbReference type="PRINTS" id="PR00509">
    <property type="entry name" value="PGMPMM"/>
</dbReference>
<keyword evidence="7 10" id="KW-0479">Metal-binding</keyword>
<dbReference type="InterPro" id="IPR016066">
    <property type="entry name" value="A-D-PHexomutase_CS"/>
</dbReference>
<evidence type="ECO:0000256" key="8">
    <source>
        <dbReference type="ARBA" id="ARBA00022842"/>
    </source>
</evidence>
<comment type="catalytic activity">
    <reaction evidence="1">
        <text>alpha-D-mannose 1-phosphate = D-mannose 6-phosphate</text>
        <dbReference type="Rhea" id="RHEA:11140"/>
        <dbReference type="ChEBI" id="CHEBI:58409"/>
        <dbReference type="ChEBI" id="CHEBI:58735"/>
        <dbReference type="EC" id="5.4.2.8"/>
    </reaction>
</comment>
<evidence type="ECO:0000256" key="10">
    <source>
        <dbReference type="RuleBase" id="RU004326"/>
    </source>
</evidence>
<comment type="similarity">
    <text evidence="4 10">Belongs to the phosphohexose mutase family.</text>
</comment>
<evidence type="ECO:0000256" key="6">
    <source>
        <dbReference type="ARBA" id="ARBA00022553"/>
    </source>
</evidence>
<accession>A0A2U2AST4</accession>
<dbReference type="PANTHER" id="PTHR43771">
    <property type="entry name" value="PHOSPHOMANNOMUTASE"/>
    <property type="match status" value="1"/>
</dbReference>
<evidence type="ECO:0000313" key="17">
    <source>
        <dbReference type="Proteomes" id="UP000245059"/>
    </source>
</evidence>
<organism evidence="15 17">
    <name type="scientific">Ignatzschineria cameli</name>
    <dbReference type="NCBI Taxonomy" id="2182793"/>
    <lineage>
        <taxon>Bacteria</taxon>
        <taxon>Pseudomonadati</taxon>
        <taxon>Pseudomonadota</taxon>
        <taxon>Gammaproteobacteria</taxon>
        <taxon>Cardiobacteriales</taxon>
        <taxon>Ignatzschineriaceae</taxon>
        <taxon>Ignatzschineria</taxon>
    </lineage>
</organism>
<feature type="domain" description="Alpha-D-phosphohexomutase C-terminal" evidence="11">
    <location>
        <begin position="376"/>
        <end position="438"/>
    </location>
</feature>
<keyword evidence="9" id="KW-0413">Isomerase</keyword>
<dbReference type="InterPro" id="IPR036900">
    <property type="entry name" value="A-D-PHexomutase_C_sf"/>
</dbReference>
<evidence type="ECO:0000256" key="9">
    <source>
        <dbReference type="ARBA" id="ARBA00023235"/>
    </source>
</evidence>
<evidence type="ECO:0000256" key="1">
    <source>
        <dbReference type="ARBA" id="ARBA00000586"/>
    </source>
</evidence>
<evidence type="ECO:0000256" key="3">
    <source>
        <dbReference type="ARBA" id="ARBA00004699"/>
    </source>
</evidence>
<dbReference type="InterPro" id="IPR005843">
    <property type="entry name" value="A-D-PHexomutase_C"/>
</dbReference>
<dbReference type="Pfam" id="PF02878">
    <property type="entry name" value="PGM_PMM_I"/>
    <property type="match status" value="1"/>
</dbReference>
<comment type="cofactor">
    <cofactor evidence="2">
        <name>Mg(2+)</name>
        <dbReference type="ChEBI" id="CHEBI:18420"/>
    </cofactor>
</comment>
<dbReference type="EC" id="5.4.2.8" evidence="5"/>
<evidence type="ECO:0000256" key="5">
    <source>
        <dbReference type="ARBA" id="ARBA00012730"/>
    </source>
</evidence>
<dbReference type="RefSeq" id="WP_109201299.1">
    <property type="nucleotide sequence ID" value="NZ_QEWS01000012.1"/>
</dbReference>
<reference evidence="15" key="1">
    <citation type="journal article" date="2018" name="Genome Announc.">
        <title>Ignatzschineria cameli sp. nov., isolated from necrotic foot tissue of dromedaries (Camelus dromedarius) and associated maggots (Wohlfahrtia species) in Dubai.</title>
        <authorList>
            <person name="Tsang C.C."/>
            <person name="Tang J.Y."/>
            <person name="Fong J.Y."/>
            <person name="Kinne J."/>
            <person name="Lee H.H."/>
            <person name="Joseph M."/>
            <person name="Jose S."/>
            <person name="Schuster R.K."/>
            <person name="Tang Y."/>
            <person name="Sivakumar S."/>
            <person name="Chen J.H."/>
            <person name="Teng J.L."/>
            <person name="Lau S.K."/>
            <person name="Wernery U."/>
            <person name="Woo P.C."/>
        </authorList>
    </citation>
    <scope>NUCLEOTIDE SEQUENCE</scope>
    <source>
        <strain evidence="15">UAE-HKU57</strain>
        <strain evidence="16">UAE-HKU58</strain>
    </source>
</reference>
<dbReference type="AlphaFoldDB" id="A0A2U2AST4"/>
<dbReference type="InterPro" id="IPR005845">
    <property type="entry name" value="A-D-PHexomutase_a/b/a-II"/>
</dbReference>
<evidence type="ECO:0000259" key="13">
    <source>
        <dbReference type="Pfam" id="PF02879"/>
    </source>
</evidence>
<dbReference type="Proteomes" id="UP000245217">
    <property type="component" value="Unassembled WGS sequence"/>
</dbReference>
<dbReference type="GO" id="GO:0004615">
    <property type="term" value="F:phosphomannomutase activity"/>
    <property type="evidence" value="ECO:0007669"/>
    <property type="project" value="UniProtKB-EC"/>
</dbReference>
<evidence type="ECO:0000313" key="15">
    <source>
        <dbReference type="EMBL" id="PWD87772.1"/>
    </source>
</evidence>
<evidence type="ECO:0000256" key="7">
    <source>
        <dbReference type="ARBA" id="ARBA00022723"/>
    </source>
</evidence>
<dbReference type="InterPro" id="IPR016055">
    <property type="entry name" value="A-D-PHexomutase_a/b/a-I/II/III"/>
</dbReference>
<keyword evidence="18" id="KW-1185">Reference proteome</keyword>
<dbReference type="InterPro" id="IPR005844">
    <property type="entry name" value="A-D-PHexomutase_a/b/a-I"/>
</dbReference>
<dbReference type="InterPro" id="IPR005846">
    <property type="entry name" value="A-D-PHexomutase_a/b/a-III"/>
</dbReference>
<dbReference type="EMBL" id="QEWW01000001">
    <property type="protein sequence ID" value="PWD87772.1"/>
    <property type="molecule type" value="Genomic_DNA"/>
</dbReference>
<gene>
    <name evidence="15" type="ORF">DC077_00345</name>
    <name evidence="16" type="ORF">DC078_03915</name>
</gene>
<dbReference type="PROSITE" id="PS00710">
    <property type="entry name" value="PGM_PMM"/>
    <property type="match status" value="1"/>
</dbReference>
<evidence type="ECO:0000259" key="14">
    <source>
        <dbReference type="Pfam" id="PF02880"/>
    </source>
</evidence>
<comment type="caution">
    <text evidence="15">The sequence shown here is derived from an EMBL/GenBank/DDBJ whole genome shotgun (WGS) entry which is preliminary data.</text>
</comment>